<feature type="transmembrane region" description="Helical" evidence="1">
    <location>
        <begin position="460"/>
        <end position="478"/>
    </location>
</feature>
<dbReference type="PANTHER" id="PTHR33086">
    <property type="entry name" value="OS05G0468200 PROTEIN-RELATED"/>
    <property type="match status" value="1"/>
</dbReference>
<keyword evidence="1" id="KW-0472">Membrane</keyword>
<evidence type="ECO:0000256" key="1">
    <source>
        <dbReference type="SAM" id="Phobius"/>
    </source>
</evidence>
<dbReference type="OrthoDB" id="637148at2759"/>
<sequence length="594" mass="66971">MEPDSSSSTAAAEARSWVMLDRVAFVDDEEDPRDFSLTIAEPPRLSTLTVPAKFHANPRKQDRLPYLAAVDPFGLLVHTAASPSVGLNFDDNPSGSFAVVRGFLPGSNPDEATGNVERVPDRVGNGVPPISNIKNVGLVTLPGSGGNNYVIAELQIEYGAELANLILFRSETSTWAVRRLLRPDMPGRTNLYWEWKTDDVISFEGKIWWINLWRGLIRCNPFNDQPVLYFDQFPEHISLEHQYISPHEIEADRCVRVSKEKLRYVEITRVNNDPVESTMVVVWTLLSGPRGMAYWRTNCISVLGDIWETESYKATGLPKQVPILAGVHPSNPDLVYFFLEQHLFSVNLDEKMIVHFVNEQYQLIQALDRSRLPQPISWRQVQAWKLPPSLCTGLKELSVQYPSDSGNLRLKAAQLRRQEYVLKRREEVIQIREETVNGLHKSLLAREQTKDDSRWNKVQVVILGVLISGLTLLFPFLPWFPREFLTHIVISFSVVASCCCIALPCALFGSHRWQTSCGECVARIGFMLFSLFILYGLYQMAFHPTLDTTGHSSPPAPADPEVTRKFFWTYSSLAVIVTSGQIISWAVSCCCAGT</sequence>
<dbReference type="Pfam" id="PF07762">
    <property type="entry name" value="DUF1618"/>
    <property type="match status" value="1"/>
</dbReference>
<dbReference type="InterPro" id="IPR011676">
    <property type="entry name" value="DUF1618"/>
</dbReference>
<reference evidence="3 4" key="1">
    <citation type="submission" date="2019-11" db="EMBL/GenBank/DDBJ databases">
        <title>Whole genome sequence of Oryza granulata.</title>
        <authorList>
            <person name="Li W."/>
        </authorList>
    </citation>
    <scope>NUCLEOTIDE SEQUENCE [LARGE SCALE GENOMIC DNA]</scope>
    <source>
        <strain evidence="4">cv. Menghai</strain>
        <tissue evidence="3">Leaf</tissue>
    </source>
</reference>
<evidence type="ECO:0000313" key="3">
    <source>
        <dbReference type="EMBL" id="KAF0903761.1"/>
    </source>
</evidence>
<keyword evidence="1" id="KW-0812">Transmembrane</keyword>
<organism evidence="3 4">
    <name type="scientific">Oryza meyeriana var. granulata</name>
    <dbReference type="NCBI Taxonomy" id="110450"/>
    <lineage>
        <taxon>Eukaryota</taxon>
        <taxon>Viridiplantae</taxon>
        <taxon>Streptophyta</taxon>
        <taxon>Embryophyta</taxon>
        <taxon>Tracheophyta</taxon>
        <taxon>Spermatophyta</taxon>
        <taxon>Magnoliopsida</taxon>
        <taxon>Liliopsida</taxon>
        <taxon>Poales</taxon>
        <taxon>Poaceae</taxon>
        <taxon>BOP clade</taxon>
        <taxon>Oryzoideae</taxon>
        <taxon>Oryzeae</taxon>
        <taxon>Oryzinae</taxon>
        <taxon>Oryza</taxon>
        <taxon>Oryza meyeriana</taxon>
    </lineage>
</organism>
<dbReference type="AlphaFoldDB" id="A0A6G1CUK9"/>
<gene>
    <name evidence="3" type="ORF">E2562_029824</name>
</gene>
<dbReference type="Proteomes" id="UP000479710">
    <property type="component" value="Unassembled WGS sequence"/>
</dbReference>
<dbReference type="PANTHER" id="PTHR33086:SF51">
    <property type="entry name" value="OS06G0307900 PROTEIN"/>
    <property type="match status" value="1"/>
</dbReference>
<feature type="transmembrane region" description="Helical" evidence="1">
    <location>
        <begin position="567"/>
        <end position="592"/>
    </location>
</feature>
<dbReference type="EMBL" id="SPHZ02000008">
    <property type="protein sequence ID" value="KAF0903761.1"/>
    <property type="molecule type" value="Genomic_DNA"/>
</dbReference>
<name>A0A6G1CUK9_9ORYZ</name>
<keyword evidence="1" id="KW-1133">Transmembrane helix</keyword>
<proteinExistence type="predicted"/>
<keyword evidence="4" id="KW-1185">Reference proteome</keyword>
<comment type="caution">
    <text evidence="3">The sequence shown here is derived from an EMBL/GenBank/DDBJ whole genome shotgun (WGS) entry which is preliminary data.</text>
</comment>
<protein>
    <recommendedName>
        <fullName evidence="2">DUF1618 domain-containing protein</fullName>
    </recommendedName>
</protein>
<evidence type="ECO:0000313" key="4">
    <source>
        <dbReference type="Proteomes" id="UP000479710"/>
    </source>
</evidence>
<evidence type="ECO:0000259" key="2">
    <source>
        <dbReference type="Pfam" id="PF07762"/>
    </source>
</evidence>
<accession>A0A6G1CUK9</accession>
<feature type="transmembrane region" description="Helical" evidence="1">
    <location>
        <begin position="520"/>
        <end position="538"/>
    </location>
</feature>
<feature type="domain" description="DUF1618" evidence="2">
    <location>
        <begin position="209"/>
        <end position="336"/>
    </location>
</feature>
<feature type="transmembrane region" description="Helical" evidence="1">
    <location>
        <begin position="484"/>
        <end position="508"/>
    </location>
</feature>